<name>A0A1I6GR66_9RHOB</name>
<dbReference type="Proteomes" id="UP000199658">
    <property type="component" value="Unassembled WGS sequence"/>
</dbReference>
<dbReference type="Gene3D" id="1.20.120.450">
    <property type="entry name" value="dinb family like domain"/>
    <property type="match status" value="1"/>
</dbReference>
<dbReference type="Pfam" id="PF09351">
    <property type="entry name" value="DUF1993"/>
    <property type="match status" value="1"/>
</dbReference>
<dbReference type="RefSeq" id="WP_090215760.1">
    <property type="nucleotide sequence ID" value="NZ_FOYO01000001.1"/>
</dbReference>
<dbReference type="OrthoDB" id="338237at2"/>
<dbReference type="AlphaFoldDB" id="A0A1I6GR66"/>
<dbReference type="SUPFAM" id="SSF109854">
    <property type="entry name" value="DinB/YfiT-like putative metalloenzymes"/>
    <property type="match status" value="1"/>
</dbReference>
<sequence>MTLTAEAALVRTVDHYLGQANHLLTLLEQEPESEALMAVQLAPDSFDTGFHLAVAIQFAARALCLPTGTAVPEIVEPYSLSTLRTLHGAVSAGIAEAPALDWEMQVCHVAGQAQIEQLTSDYVARFALPNMLFHLTMAYAGLRHAGVKLGKADFDGLHEY</sequence>
<dbReference type="InterPro" id="IPR034660">
    <property type="entry name" value="DinB/YfiT-like"/>
</dbReference>
<dbReference type="InterPro" id="IPR018531">
    <property type="entry name" value="DUF1993"/>
</dbReference>
<protein>
    <recommendedName>
        <fullName evidence="3">DUF1993 domain-containing protein</fullName>
    </recommendedName>
</protein>
<dbReference type="PANTHER" id="PTHR36922:SF1">
    <property type="entry name" value="DUF1993 DOMAIN-CONTAINING PROTEIN"/>
    <property type="match status" value="1"/>
</dbReference>
<keyword evidence="2" id="KW-1185">Reference proteome</keyword>
<organism evidence="1 2">
    <name type="scientific">Litoreibacter janthinus</name>
    <dbReference type="NCBI Taxonomy" id="670154"/>
    <lineage>
        <taxon>Bacteria</taxon>
        <taxon>Pseudomonadati</taxon>
        <taxon>Pseudomonadota</taxon>
        <taxon>Alphaproteobacteria</taxon>
        <taxon>Rhodobacterales</taxon>
        <taxon>Roseobacteraceae</taxon>
        <taxon>Litoreibacter</taxon>
    </lineage>
</organism>
<dbReference type="STRING" id="670154.SAMN04488002_1872"/>
<dbReference type="EMBL" id="FOYO01000001">
    <property type="protein sequence ID" value="SFR44678.1"/>
    <property type="molecule type" value="Genomic_DNA"/>
</dbReference>
<proteinExistence type="predicted"/>
<evidence type="ECO:0000313" key="1">
    <source>
        <dbReference type="EMBL" id="SFR44678.1"/>
    </source>
</evidence>
<dbReference type="PANTHER" id="PTHR36922">
    <property type="entry name" value="BLL2446 PROTEIN"/>
    <property type="match status" value="1"/>
</dbReference>
<accession>A0A1I6GR66</accession>
<evidence type="ECO:0000313" key="2">
    <source>
        <dbReference type="Proteomes" id="UP000199658"/>
    </source>
</evidence>
<reference evidence="2" key="1">
    <citation type="submission" date="2016-10" db="EMBL/GenBank/DDBJ databases">
        <authorList>
            <person name="Varghese N."/>
            <person name="Submissions S."/>
        </authorList>
    </citation>
    <scope>NUCLEOTIDE SEQUENCE [LARGE SCALE GENOMIC DNA]</scope>
    <source>
        <strain evidence="2">DSM 26921</strain>
    </source>
</reference>
<gene>
    <name evidence="1" type="ORF">SAMN04488002_1872</name>
</gene>
<evidence type="ECO:0008006" key="3">
    <source>
        <dbReference type="Google" id="ProtNLM"/>
    </source>
</evidence>